<dbReference type="SUPFAM" id="SSF56801">
    <property type="entry name" value="Acetyl-CoA synthetase-like"/>
    <property type="match status" value="1"/>
</dbReference>
<evidence type="ECO:0000259" key="3">
    <source>
        <dbReference type="Pfam" id="PF00501"/>
    </source>
</evidence>
<organism evidence="4">
    <name type="scientific">Vibrio chaetopteri</name>
    <dbReference type="NCBI Taxonomy" id="3016528"/>
    <lineage>
        <taxon>Bacteria</taxon>
        <taxon>Pseudomonadati</taxon>
        <taxon>Pseudomonadota</taxon>
        <taxon>Gammaproteobacteria</taxon>
        <taxon>Vibrionales</taxon>
        <taxon>Vibrionaceae</taxon>
        <taxon>Vibrio</taxon>
    </lineage>
</organism>
<dbReference type="EMBL" id="CP115922">
    <property type="protein sequence ID" value="XCD19234.1"/>
    <property type="molecule type" value="Genomic_DNA"/>
</dbReference>
<evidence type="ECO:0000256" key="2">
    <source>
        <dbReference type="ARBA" id="ARBA00022553"/>
    </source>
</evidence>
<proteinExistence type="predicted"/>
<keyword evidence="1" id="KW-0596">Phosphopantetheine</keyword>
<geneLocation type="plasmid" evidence="4">
    <name>p1</name>
</geneLocation>
<dbReference type="InterPro" id="IPR000873">
    <property type="entry name" value="AMP-dep_synth/lig_dom"/>
</dbReference>
<sequence>MSEMYLLEALKINVAKRPNDTAVTDQNESLSYSEFYDRIESLVKSIIAHSSPGAAVAVCMPRGVNFVVAAYATWMAKRVYVPMDDNWPASRKETVQALSDAELLIDAEGVRVLNPKEKGKTDANHAYIIFTSGTTGKPKGVLVGHKAYENLVQEHQNKIYSPNGLASGNVAMNASFCFDSSLERLALVALGYSLHVLSDETRKSPQLLVEYVRSHNICNIDLVPSHLKLLLEVGLGSVQSLKLVIVGGEAIDDDLWSNLSALDATIFNVYGPTENTINTTITKITGNEPTIGKPLKGVECVVVNEAKAVCADNEPGELYVRGAISLKAITTTLRKRLKLSLCSRGNVAIVPVTLSNAVPMAISSFWVGLMTKSKSVVIASNWKK</sequence>
<dbReference type="Gene3D" id="3.40.50.12780">
    <property type="entry name" value="N-terminal domain of ligase-like"/>
    <property type="match status" value="1"/>
</dbReference>
<protein>
    <submittedName>
        <fullName evidence="4">AMP-binding protein</fullName>
    </submittedName>
</protein>
<keyword evidence="2" id="KW-0597">Phosphoprotein</keyword>
<name>A0AAU8BSL2_9VIBR</name>
<dbReference type="RefSeq" id="WP_353500352.1">
    <property type="nucleotide sequence ID" value="NZ_CP115922.1"/>
</dbReference>
<reference evidence="4" key="1">
    <citation type="submission" date="2023-01" db="EMBL/GenBank/DDBJ databases">
        <title>Vibrio sp. CB1-14 genome sequencing.</title>
        <authorList>
            <person name="Otstavnykh N."/>
            <person name="Isaeva M."/>
            <person name="Meleshko D."/>
        </authorList>
    </citation>
    <scope>NUCLEOTIDE SEQUENCE</scope>
    <source>
        <strain evidence="4">CB1-14</strain>
        <plasmid evidence="4">p1</plasmid>
    </source>
</reference>
<dbReference type="InterPro" id="IPR042099">
    <property type="entry name" value="ANL_N_sf"/>
</dbReference>
<dbReference type="PROSITE" id="PS00455">
    <property type="entry name" value="AMP_BINDING"/>
    <property type="match status" value="1"/>
</dbReference>
<dbReference type="PANTHER" id="PTHR44845">
    <property type="entry name" value="CARRIER DOMAIN-CONTAINING PROTEIN"/>
    <property type="match status" value="1"/>
</dbReference>
<dbReference type="KEGG" id="vck:PG915_24040"/>
<dbReference type="PANTHER" id="PTHR44845:SF6">
    <property type="entry name" value="BETA-ALANINE-ACTIVATING ENZYME"/>
    <property type="match status" value="1"/>
</dbReference>
<gene>
    <name evidence="4" type="ORF">PG915_24040</name>
</gene>
<keyword evidence="4" id="KW-0614">Plasmid</keyword>
<evidence type="ECO:0000313" key="4">
    <source>
        <dbReference type="EMBL" id="XCD19234.1"/>
    </source>
</evidence>
<evidence type="ECO:0000256" key="1">
    <source>
        <dbReference type="ARBA" id="ARBA00022450"/>
    </source>
</evidence>
<dbReference type="Pfam" id="PF00501">
    <property type="entry name" value="AMP-binding"/>
    <property type="match status" value="1"/>
</dbReference>
<accession>A0AAU8BSL2</accession>
<dbReference type="InterPro" id="IPR020845">
    <property type="entry name" value="AMP-binding_CS"/>
</dbReference>
<dbReference type="AlphaFoldDB" id="A0AAU8BSL2"/>
<feature type="domain" description="AMP-dependent synthetase/ligase" evidence="3">
    <location>
        <begin position="13"/>
        <end position="323"/>
    </location>
</feature>